<dbReference type="InterPro" id="IPR036282">
    <property type="entry name" value="Glutathione-S-Trfase_C_sf"/>
</dbReference>
<dbReference type="EMBL" id="JANFFA010000002">
    <property type="protein sequence ID" value="MDQ2094073.1"/>
    <property type="molecule type" value="Genomic_DNA"/>
</dbReference>
<dbReference type="CDD" id="cd03205">
    <property type="entry name" value="GST_C_6"/>
    <property type="match status" value="1"/>
</dbReference>
<organism evidence="2 3">
    <name type="scientific">Rhodalgimonas zhirmunskyi</name>
    <dbReference type="NCBI Taxonomy" id="2964767"/>
    <lineage>
        <taxon>Bacteria</taxon>
        <taxon>Pseudomonadati</taxon>
        <taxon>Pseudomonadota</taxon>
        <taxon>Alphaproteobacteria</taxon>
        <taxon>Rhodobacterales</taxon>
        <taxon>Roseobacteraceae</taxon>
        <taxon>Rhodalgimonas</taxon>
    </lineage>
</organism>
<evidence type="ECO:0000313" key="3">
    <source>
        <dbReference type="Proteomes" id="UP001227162"/>
    </source>
</evidence>
<dbReference type="RefSeq" id="WP_317626161.1">
    <property type="nucleotide sequence ID" value="NZ_JANFFA010000002.1"/>
</dbReference>
<dbReference type="Gene3D" id="1.20.1050.10">
    <property type="match status" value="1"/>
</dbReference>
<dbReference type="PROSITE" id="PS50404">
    <property type="entry name" value="GST_NTER"/>
    <property type="match status" value="1"/>
</dbReference>
<comment type="caution">
    <text evidence="2">The sequence shown here is derived from an EMBL/GenBank/DDBJ whole genome shotgun (WGS) entry which is preliminary data.</text>
</comment>
<dbReference type="SUPFAM" id="SSF52833">
    <property type="entry name" value="Thioredoxin-like"/>
    <property type="match status" value="1"/>
</dbReference>
<dbReference type="SUPFAM" id="SSF47616">
    <property type="entry name" value="GST C-terminal domain-like"/>
    <property type="match status" value="1"/>
</dbReference>
<protein>
    <submittedName>
        <fullName evidence="2">Glutathione S-transferase family protein</fullName>
    </submittedName>
</protein>
<reference evidence="2" key="2">
    <citation type="submission" date="2023-04" db="EMBL/GenBank/DDBJ databases">
        <title>'Rhodoalgimonas zhirmunskyi' gen. nov., isolated from a red alga.</title>
        <authorList>
            <person name="Nedashkovskaya O.I."/>
            <person name="Otstavnykh N.Y."/>
            <person name="Bystritskaya E.P."/>
            <person name="Balabanova L.A."/>
            <person name="Isaeva M.P."/>
        </authorList>
    </citation>
    <scope>NUCLEOTIDE SEQUENCE</scope>
    <source>
        <strain evidence="2">10Alg 79</strain>
    </source>
</reference>
<dbReference type="Pfam" id="PF13410">
    <property type="entry name" value="GST_C_2"/>
    <property type="match status" value="1"/>
</dbReference>
<name>A0AAJ1X4A1_9RHOB</name>
<dbReference type="Gene3D" id="3.40.30.10">
    <property type="entry name" value="Glutaredoxin"/>
    <property type="match status" value="1"/>
</dbReference>
<accession>A0AAJ1X4A1</accession>
<keyword evidence="3" id="KW-1185">Reference proteome</keyword>
<reference evidence="2" key="1">
    <citation type="submission" date="2022-07" db="EMBL/GenBank/DDBJ databases">
        <authorList>
            <person name="Otstavnykh N."/>
            <person name="Isaeva M."/>
            <person name="Bystritskaya E."/>
        </authorList>
    </citation>
    <scope>NUCLEOTIDE SEQUENCE</scope>
    <source>
        <strain evidence="2">10Alg 79</strain>
    </source>
</reference>
<dbReference type="InterPro" id="IPR036249">
    <property type="entry name" value="Thioredoxin-like_sf"/>
</dbReference>
<feature type="domain" description="GST N-terminal" evidence="1">
    <location>
        <begin position="1"/>
        <end position="82"/>
    </location>
</feature>
<dbReference type="Proteomes" id="UP001227162">
    <property type="component" value="Unassembled WGS sequence"/>
</dbReference>
<dbReference type="AlphaFoldDB" id="A0AAJ1X4A1"/>
<evidence type="ECO:0000313" key="2">
    <source>
        <dbReference type="EMBL" id="MDQ2094073.1"/>
    </source>
</evidence>
<gene>
    <name evidence="2" type="ORF">NOI20_08130</name>
</gene>
<dbReference type="InterPro" id="IPR004045">
    <property type="entry name" value="Glutathione_S-Trfase_N"/>
</dbReference>
<dbReference type="Pfam" id="PF13417">
    <property type="entry name" value="GST_N_3"/>
    <property type="match status" value="1"/>
</dbReference>
<sequence length="203" mass="22497">MQLVHSPASPFVRKVRACLIETGQQEDVTLKDVATTALDVAEDARAGNPSGKIPSLIRPDGPALYDSRVITRYLADRAVKAGGVDLYPESRIWEVLTLEATADAIMESAVLVVYESRLRPPEHRSEDWIEAQWSKVAHSVKAVNDRWMSHLAGPLDMSHIAIGCALGYLDFRHEARGWRKGNDALDDWFAVFSTRPCMAETAP</sequence>
<proteinExistence type="predicted"/>
<evidence type="ECO:0000259" key="1">
    <source>
        <dbReference type="PROSITE" id="PS50404"/>
    </source>
</evidence>